<keyword evidence="3" id="KW-1185">Reference proteome</keyword>
<feature type="compositionally biased region" description="Basic and acidic residues" evidence="1">
    <location>
        <begin position="1"/>
        <end position="12"/>
    </location>
</feature>
<organism evidence="2 3">
    <name type="scientific">Streptomyces niveus</name>
    <name type="common">Streptomyces spheroides</name>
    <dbReference type="NCBI Taxonomy" id="193462"/>
    <lineage>
        <taxon>Bacteria</taxon>
        <taxon>Bacillati</taxon>
        <taxon>Actinomycetota</taxon>
        <taxon>Actinomycetes</taxon>
        <taxon>Kitasatosporales</taxon>
        <taxon>Streptomycetaceae</taxon>
        <taxon>Streptomyces</taxon>
    </lineage>
</organism>
<evidence type="ECO:0000256" key="1">
    <source>
        <dbReference type="SAM" id="MobiDB-lite"/>
    </source>
</evidence>
<dbReference type="KEGG" id="snw:BBN63_21965"/>
<feature type="region of interest" description="Disordered" evidence="1">
    <location>
        <begin position="1"/>
        <end position="27"/>
    </location>
</feature>
<accession>A0A1U9QXD0</accession>
<evidence type="ECO:0000313" key="2">
    <source>
        <dbReference type="EMBL" id="AQU68481.1"/>
    </source>
</evidence>
<proteinExistence type="predicted"/>
<dbReference type="Proteomes" id="UP000189677">
    <property type="component" value="Chromosome"/>
</dbReference>
<protein>
    <submittedName>
        <fullName evidence="2">Uncharacterized protein</fullName>
    </submittedName>
</protein>
<dbReference type="AlphaFoldDB" id="A0A1U9QXD0"/>
<sequence>MAGGGEKQDRDPLPLSRRGGGFSFPSGRYPTADALRFEWLLPGHGDRRHLPAAEAWRRMQALATRTATLRPRPVDFTATRW</sequence>
<dbReference type="EMBL" id="CP018047">
    <property type="protein sequence ID" value="AQU68481.1"/>
    <property type="molecule type" value="Genomic_DNA"/>
</dbReference>
<name>A0A1U9QXD0_STRNV</name>
<reference evidence="2 3" key="1">
    <citation type="submission" date="2016-11" db="EMBL/GenBank/DDBJ databases">
        <title>Complete genome sequence of Streptomyces niveus SCSIO 3406.</title>
        <authorList>
            <person name="Zhu Q."/>
            <person name="Cheng W."/>
            <person name="Song Y."/>
            <person name="Li Q."/>
            <person name="Ju J."/>
        </authorList>
    </citation>
    <scope>NUCLEOTIDE SEQUENCE [LARGE SCALE GENOMIC DNA]</scope>
    <source>
        <strain evidence="2 3">SCSIO 3406</strain>
    </source>
</reference>
<evidence type="ECO:0000313" key="3">
    <source>
        <dbReference type="Proteomes" id="UP000189677"/>
    </source>
</evidence>
<gene>
    <name evidence="2" type="ORF">BBN63_21965</name>
</gene>